<dbReference type="RefSeq" id="WP_073238950.1">
    <property type="nucleotide sequence ID" value="NZ_FQUQ01000010.1"/>
</dbReference>
<dbReference type="OrthoDB" id="798932at2"/>
<organism evidence="1 2">
    <name type="scientific">Pedobacter caeni</name>
    <dbReference type="NCBI Taxonomy" id="288992"/>
    <lineage>
        <taxon>Bacteria</taxon>
        <taxon>Pseudomonadati</taxon>
        <taxon>Bacteroidota</taxon>
        <taxon>Sphingobacteriia</taxon>
        <taxon>Sphingobacteriales</taxon>
        <taxon>Sphingobacteriaceae</taxon>
        <taxon>Pedobacter</taxon>
    </lineage>
</organism>
<evidence type="ECO:0000313" key="1">
    <source>
        <dbReference type="EMBL" id="SHH03192.1"/>
    </source>
</evidence>
<dbReference type="STRING" id="288992.SAMN04488522_11021"/>
<name>A0A1M5PN31_9SPHI</name>
<evidence type="ECO:0000313" key="2">
    <source>
        <dbReference type="Proteomes" id="UP000184287"/>
    </source>
</evidence>
<gene>
    <name evidence="1" type="ORF">SAMN04488522_11021</name>
</gene>
<dbReference type="AlphaFoldDB" id="A0A1M5PN31"/>
<keyword evidence="2" id="KW-1185">Reference proteome</keyword>
<proteinExistence type="predicted"/>
<accession>A0A1M5PN31</accession>
<dbReference type="Proteomes" id="UP000184287">
    <property type="component" value="Unassembled WGS sequence"/>
</dbReference>
<sequence>MERISVFLNVEDDPYYRIGICIGVEKGMEKGVRINIEVARAMKREGLPTSQIMRVTKLSSEEIEKL</sequence>
<dbReference type="EMBL" id="FQUQ01000010">
    <property type="protein sequence ID" value="SHH03192.1"/>
    <property type="molecule type" value="Genomic_DNA"/>
</dbReference>
<reference evidence="2" key="1">
    <citation type="submission" date="2016-11" db="EMBL/GenBank/DDBJ databases">
        <authorList>
            <person name="Varghese N."/>
            <person name="Submissions S."/>
        </authorList>
    </citation>
    <scope>NUCLEOTIDE SEQUENCE [LARGE SCALE GENOMIC DNA]</scope>
    <source>
        <strain evidence="2">DSM 16990</strain>
    </source>
</reference>
<evidence type="ECO:0008006" key="3">
    <source>
        <dbReference type="Google" id="ProtNLM"/>
    </source>
</evidence>
<protein>
    <recommendedName>
        <fullName evidence="3">Transposase</fullName>
    </recommendedName>
</protein>